<feature type="transmembrane region" description="Helical" evidence="1">
    <location>
        <begin position="6"/>
        <end position="27"/>
    </location>
</feature>
<reference evidence="2" key="1">
    <citation type="journal article" date="2015" name="Nature">
        <title>Complex archaea that bridge the gap between prokaryotes and eukaryotes.</title>
        <authorList>
            <person name="Spang A."/>
            <person name="Saw J.H."/>
            <person name="Jorgensen S.L."/>
            <person name="Zaremba-Niedzwiedzka K."/>
            <person name="Martijn J."/>
            <person name="Lind A.E."/>
            <person name="van Eijk R."/>
            <person name="Schleper C."/>
            <person name="Guy L."/>
            <person name="Ettema T.J."/>
        </authorList>
    </citation>
    <scope>NUCLEOTIDE SEQUENCE</scope>
</reference>
<organism evidence="2">
    <name type="scientific">marine sediment metagenome</name>
    <dbReference type="NCBI Taxonomy" id="412755"/>
    <lineage>
        <taxon>unclassified sequences</taxon>
        <taxon>metagenomes</taxon>
        <taxon>ecological metagenomes</taxon>
    </lineage>
</organism>
<dbReference type="EMBL" id="LAZR01045070">
    <property type="protein sequence ID" value="KKK99746.1"/>
    <property type="molecule type" value="Genomic_DNA"/>
</dbReference>
<feature type="transmembrane region" description="Helical" evidence="1">
    <location>
        <begin position="39"/>
        <end position="59"/>
    </location>
</feature>
<protein>
    <submittedName>
        <fullName evidence="2">Uncharacterized protein</fullName>
    </submittedName>
</protein>
<keyword evidence="1" id="KW-0812">Transmembrane</keyword>
<dbReference type="AlphaFoldDB" id="A0A0F9CT51"/>
<comment type="caution">
    <text evidence="2">The sequence shown here is derived from an EMBL/GenBank/DDBJ whole genome shotgun (WGS) entry which is preliminary data.</text>
</comment>
<evidence type="ECO:0000256" key="1">
    <source>
        <dbReference type="SAM" id="Phobius"/>
    </source>
</evidence>
<evidence type="ECO:0000313" key="2">
    <source>
        <dbReference type="EMBL" id="KKK99746.1"/>
    </source>
</evidence>
<proteinExistence type="predicted"/>
<keyword evidence="1" id="KW-0472">Membrane</keyword>
<sequence>MDVLNLIKIITAIISAIFTFIVGISVLRLNPDNLLNRWFTLFFLSASGGFLTYTIYHLITFNAHIIIP</sequence>
<name>A0A0F9CT51_9ZZZZ</name>
<feature type="non-terminal residue" evidence="2">
    <location>
        <position position="68"/>
    </location>
</feature>
<gene>
    <name evidence="2" type="ORF">LCGC14_2629640</name>
</gene>
<accession>A0A0F9CT51</accession>
<keyword evidence="1" id="KW-1133">Transmembrane helix</keyword>